<keyword evidence="4" id="KW-0560">Oxidoreductase</keyword>
<dbReference type="EMBL" id="JACORT010000002">
    <property type="protein sequence ID" value="MBC5782609.1"/>
    <property type="molecule type" value="Genomic_DNA"/>
</dbReference>
<evidence type="ECO:0000256" key="1">
    <source>
        <dbReference type="ARBA" id="ARBA00001970"/>
    </source>
</evidence>
<dbReference type="Pfam" id="PF20628">
    <property type="entry name" value="Dyp_perox_C"/>
    <property type="match status" value="1"/>
</dbReference>
<protein>
    <submittedName>
        <fullName evidence="8">Dyp-type peroxidase</fullName>
    </submittedName>
</protein>
<dbReference type="GO" id="GO:0020037">
    <property type="term" value="F:heme binding"/>
    <property type="evidence" value="ECO:0007669"/>
    <property type="project" value="InterPro"/>
</dbReference>
<dbReference type="RefSeq" id="WP_187075367.1">
    <property type="nucleotide sequence ID" value="NZ_JACORT010000002.1"/>
</dbReference>
<evidence type="ECO:0000256" key="2">
    <source>
        <dbReference type="ARBA" id="ARBA00022559"/>
    </source>
</evidence>
<gene>
    <name evidence="8" type="ORF">H8N03_06605</name>
</gene>
<dbReference type="PROSITE" id="PS51404">
    <property type="entry name" value="DYP_PEROXIDASE"/>
    <property type="match status" value="1"/>
</dbReference>
<evidence type="ECO:0000256" key="4">
    <source>
        <dbReference type="ARBA" id="ARBA00023002"/>
    </source>
</evidence>
<evidence type="ECO:0000256" key="5">
    <source>
        <dbReference type="ARBA" id="ARBA00023004"/>
    </source>
</evidence>
<dbReference type="PANTHER" id="PTHR30521">
    <property type="entry name" value="DEFERROCHELATASE/PEROXIDASE"/>
    <property type="match status" value="1"/>
</dbReference>
<organism evidence="8 9">
    <name type="scientific">Ramlibacter cellulosilyticus</name>
    <dbReference type="NCBI Taxonomy" id="2764187"/>
    <lineage>
        <taxon>Bacteria</taxon>
        <taxon>Pseudomonadati</taxon>
        <taxon>Pseudomonadota</taxon>
        <taxon>Betaproteobacteria</taxon>
        <taxon>Burkholderiales</taxon>
        <taxon>Comamonadaceae</taxon>
        <taxon>Ramlibacter</taxon>
    </lineage>
</organism>
<dbReference type="InterPro" id="IPR006314">
    <property type="entry name" value="Dyp_peroxidase"/>
</dbReference>
<evidence type="ECO:0000313" key="8">
    <source>
        <dbReference type="EMBL" id="MBC5782609.1"/>
    </source>
</evidence>
<reference evidence="8" key="1">
    <citation type="submission" date="2020-08" db="EMBL/GenBank/DDBJ databases">
        <title>Ramlibacter sp. USB13 16S ribosomal RNA gene genome sequencing and assembly.</title>
        <authorList>
            <person name="Kang M."/>
        </authorList>
    </citation>
    <scope>NUCLEOTIDE SEQUENCE</scope>
    <source>
        <strain evidence="8">USB13</strain>
    </source>
</reference>
<keyword evidence="9" id="KW-1185">Reference proteome</keyword>
<keyword evidence="5" id="KW-0408">Iron</keyword>
<dbReference type="GO" id="GO:0004601">
    <property type="term" value="F:peroxidase activity"/>
    <property type="evidence" value="ECO:0007669"/>
    <property type="project" value="UniProtKB-KW"/>
</dbReference>
<dbReference type="PANTHER" id="PTHR30521:SF5">
    <property type="entry name" value="BLR4509 PROTEIN"/>
    <property type="match status" value="1"/>
</dbReference>
<dbReference type="InterPro" id="IPR011008">
    <property type="entry name" value="Dimeric_a/b-barrel"/>
</dbReference>
<name>A0A923MQA5_9BURK</name>
<evidence type="ECO:0000259" key="7">
    <source>
        <dbReference type="Pfam" id="PF20628"/>
    </source>
</evidence>
<dbReference type="Proteomes" id="UP000608513">
    <property type="component" value="Unassembled WGS sequence"/>
</dbReference>
<dbReference type="GO" id="GO:0046872">
    <property type="term" value="F:metal ion binding"/>
    <property type="evidence" value="ECO:0007669"/>
    <property type="project" value="UniProtKB-KW"/>
</dbReference>
<dbReference type="AlphaFoldDB" id="A0A923MQA5"/>
<evidence type="ECO:0000256" key="3">
    <source>
        <dbReference type="ARBA" id="ARBA00022723"/>
    </source>
</evidence>
<comment type="caution">
    <text evidence="8">The sequence shown here is derived from an EMBL/GenBank/DDBJ whole genome shotgun (WGS) entry which is preliminary data.</text>
</comment>
<dbReference type="GO" id="GO:0005829">
    <property type="term" value="C:cytosol"/>
    <property type="evidence" value="ECO:0007669"/>
    <property type="project" value="TreeGrafter"/>
</dbReference>
<accession>A0A923MQA5</accession>
<proteinExistence type="predicted"/>
<keyword evidence="3" id="KW-0479">Metal-binding</keyword>
<sequence>MTSTGTKARTRSTGLTGLTNLSVLAPLRSDMVPSVEAISHVARLRKVLDALHASRQNLRESELLSVFPDVIGRFGIIHGFRYALVPPDSMPQGLPPSFGTWRLSLNVTFDGGWEPYMRVIQRDIGPLLDLLFCHSPTYPGSRAATFDAFCDWVRSNEVDAGLFYTNSSITCEDAGYLGRLEAMQRDGKTDLELARHRQPSAVERTRTMLVEAWKNPTRALALPFRTLKGLYRIAAYFPRNDRFGDPLGDEAVLRRFAQHVLGDPILFMREVEAKAAALPAAHPLKQAWEGAKQAFAEELEWLQWNKPPQVPKSAPDIVDPQLLQSHMLDDGRVTHGCMALLRVQDARDPKVVQAARQTLAGFAGLCGPVTKGGIGHLVALTYPGLQALGFSQDTLDTLPQDFLEGMEARAALLGDVRTNHPDRWTRPQLLNGGSGQRVDLKTVHVVVQLRIDDPSEKELLHPALLAAAKKLDGGGLYLQAVEALRSYRNANGDVVGHLGVADGVSQPSLSCQPQKGGTFHDDAVRSGELLLGRANARGDAAPSVQDPFLQDGSFLVVRKLRLFMDRLDKVAPPGQQGMKLLEKMFGRGAGGAPLHGLPANGKHPNDFAFDTQEASDACPYHSHIRRSNPRDGRPYTPRILRRGMSYGPESTKDRTTDRGVMFMAYCASITEQFETIQRWVAGGNSSGVGSAQGDPLLRVPQEGEKYTFRYVEKETVPAPAPGVQPPDKFVVQRVEFDDQPLVQLQWGLYTFVPSLAALRSLDQFAVPRPPAAAAAAATAPAFDPEAADLEAVRSLVEDREKNALVWEWVRTRNPAAPQNRAYGKLLGTHDEVLAVMKDDGTSYSVHGYGVRKGLSIGPNLLGMDPNDAQRKQELPVRDAIARITESVAFATALTEVDKALAKILPIPSAPGDPARRPLDLVTFSDDVLAGVCTALFGVPDGTHLATGGRRPGRPEKPRCPGSLGSASRYIFGPHPRTEVVEEGQAHGDAVRKAVAAWYATRPSLANAPLSADIEKELQAQGVTADRIADNIAGTMLGFTPTVQGNFLRVMETWINEEKSLWDHQQVLFEHSPDKQLTLGQADTALRRRMLDAMRKHPVPELLWRSPVGSDRKADTTNTYRRVVLGIGSAMTNPKAPDELLFGRDCPASEKPTVHGCPGYEMAMGVLLAMIGGVLKAGTLRPTGSPVLLVITDRE</sequence>
<comment type="cofactor">
    <cofactor evidence="1">
        <name>heme b</name>
        <dbReference type="ChEBI" id="CHEBI:60344"/>
    </cofactor>
</comment>
<evidence type="ECO:0000313" key="9">
    <source>
        <dbReference type="Proteomes" id="UP000608513"/>
    </source>
</evidence>
<feature type="domain" description="Dyp-type peroxidase C-terminal" evidence="7">
    <location>
        <begin position="545"/>
        <end position="681"/>
    </location>
</feature>
<evidence type="ECO:0000256" key="6">
    <source>
        <dbReference type="SAM" id="MobiDB-lite"/>
    </source>
</evidence>
<dbReference type="InterPro" id="IPR048328">
    <property type="entry name" value="Dyp_perox_C"/>
</dbReference>
<feature type="region of interest" description="Disordered" evidence="6">
    <location>
        <begin position="620"/>
        <end position="653"/>
    </location>
</feature>
<dbReference type="SUPFAM" id="SSF54909">
    <property type="entry name" value="Dimeric alpha+beta barrel"/>
    <property type="match status" value="1"/>
</dbReference>
<keyword evidence="2 8" id="KW-0575">Peroxidase</keyword>